<dbReference type="PANTHER" id="PTHR35529">
    <property type="entry name" value="MANGANESE EFFLUX PUMP MNTP-RELATED"/>
    <property type="match status" value="1"/>
</dbReference>
<gene>
    <name evidence="8" type="primary">mntP</name>
    <name evidence="9" type="ORF">BEN51_08330</name>
</gene>
<dbReference type="OrthoDB" id="9811590at2"/>
<feature type="transmembrane region" description="Helical" evidence="8">
    <location>
        <begin position="37"/>
        <end position="56"/>
    </location>
</feature>
<dbReference type="Pfam" id="PF02659">
    <property type="entry name" value="Mntp"/>
    <property type="match status" value="1"/>
</dbReference>
<name>A0A343JD78_9CLOT</name>
<comment type="subcellular location">
    <subcellularLocation>
        <location evidence="8">Cell membrane</location>
        <topology evidence="8">Multi-pass membrane protein</topology>
    </subcellularLocation>
</comment>
<reference evidence="9 10" key="1">
    <citation type="submission" date="2016-08" db="EMBL/GenBank/DDBJ databases">
        <title>Complete Genome Sequence Of The Indigo Reducing Clostridium isatidis DSM15098.</title>
        <authorList>
            <person name="Little G.T."/>
            <person name="Minton N.P."/>
        </authorList>
    </citation>
    <scope>NUCLEOTIDE SEQUENCE [LARGE SCALE GENOMIC DNA]</scope>
    <source>
        <strain evidence="9 10">DSM 15098</strain>
    </source>
</reference>
<sequence length="192" mass="21273">MSILTFFLTGIGLSMDAFAISLTKGFCIRKDIIKKSLIISLFFGLFQGIMPLLGWLSGIYFESYIKSIDHWIAFLLLGYLGAKMIYESVKNKDEEDLECSLEDDSLKLKELFILAIATSIDALAVGISFAFLNVNIIQASIIISITTFIICFCGVSFGKVIGKYIQKYSEILGGIILIGIGIKILIEHLFIS</sequence>
<evidence type="ECO:0000256" key="4">
    <source>
        <dbReference type="ARBA" id="ARBA00022989"/>
    </source>
</evidence>
<dbReference type="KEGG" id="cia:BEN51_08330"/>
<feature type="transmembrane region" description="Helical" evidence="8">
    <location>
        <begin position="6"/>
        <end position="25"/>
    </location>
</feature>
<accession>A0A343JD78</accession>
<dbReference type="GO" id="GO:0005384">
    <property type="term" value="F:manganese ion transmembrane transporter activity"/>
    <property type="evidence" value="ECO:0007669"/>
    <property type="project" value="UniProtKB-UniRule"/>
</dbReference>
<evidence type="ECO:0000256" key="3">
    <source>
        <dbReference type="ARBA" id="ARBA00022692"/>
    </source>
</evidence>
<keyword evidence="1 8" id="KW-0813">Transport</keyword>
<feature type="transmembrane region" description="Helical" evidence="8">
    <location>
        <begin position="68"/>
        <end position="86"/>
    </location>
</feature>
<dbReference type="RefSeq" id="WP_119865619.1">
    <property type="nucleotide sequence ID" value="NZ_CP016786.1"/>
</dbReference>
<dbReference type="Proteomes" id="UP000264883">
    <property type="component" value="Chromosome"/>
</dbReference>
<dbReference type="InterPro" id="IPR022929">
    <property type="entry name" value="Put_MntP"/>
</dbReference>
<comment type="function">
    <text evidence="8">Probably functions as a manganese efflux pump.</text>
</comment>
<evidence type="ECO:0000256" key="8">
    <source>
        <dbReference type="HAMAP-Rule" id="MF_01521"/>
    </source>
</evidence>
<evidence type="ECO:0000256" key="2">
    <source>
        <dbReference type="ARBA" id="ARBA00022475"/>
    </source>
</evidence>
<keyword evidence="5 8" id="KW-0406">Ion transport</keyword>
<keyword evidence="6 8" id="KW-0472">Membrane</keyword>
<keyword evidence="2 8" id="KW-1003">Cell membrane</keyword>
<evidence type="ECO:0000256" key="6">
    <source>
        <dbReference type="ARBA" id="ARBA00023136"/>
    </source>
</evidence>
<evidence type="ECO:0000256" key="1">
    <source>
        <dbReference type="ARBA" id="ARBA00022448"/>
    </source>
</evidence>
<comment type="similarity">
    <text evidence="8">Belongs to the MntP (TC 9.B.29) family.</text>
</comment>
<evidence type="ECO:0000313" key="10">
    <source>
        <dbReference type="Proteomes" id="UP000264883"/>
    </source>
</evidence>
<feature type="transmembrane region" description="Helical" evidence="8">
    <location>
        <begin position="170"/>
        <end position="191"/>
    </location>
</feature>
<dbReference type="AlphaFoldDB" id="A0A343JD78"/>
<keyword evidence="10" id="KW-1185">Reference proteome</keyword>
<organism evidence="9 10">
    <name type="scientific">Clostridium isatidis</name>
    <dbReference type="NCBI Taxonomy" id="182773"/>
    <lineage>
        <taxon>Bacteria</taxon>
        <taxon>Bacillati</taxon>
        <taxon>Bacillota</taxon>
        <taxon>Clostridia</taxon>
        <taxon>Eubacteriales</taxon>
        <taxon>Clostridiaceae</taxon>
        <taxon>Clostridium</taxon>
    </lineage>
</organism>
<keyword evidence="4 8" id="KW-1133">Transmembrane helix</keyword>
<dbReference type="EMBL" id="CP016786">
    <property type="protein sequence ID" value="ASW43486.1"/>
    <property type="molecule type" value="Genomic_DNA"/>
</dbReference>
<evidence type="ECO:0000256" key="5">
    <source>
        <dbReference type="ARBA" id="ARBA00023065"/>
    </source>
</evidence>
<dbReference type="InterPro" id="IPR003810">
    <property type="entry name" value="Mntp/YtaF"/>
</dbReference>
<keyword evidence="3 8" id="KW-0812">Transmembrane</keyword>
<evidence type="ECO:0000256" key="7">
    <source>
        <dbReference type="ARBA" id="ARBA00023211"/>
    </source>
</evidence>
<feature type="transmembrane region" description="Helical" evidence="8">
    <location>
        <begin position="137"/>
        <end position="158"/>
    </location>
</feature>
<dbReference type="PANTHER" id="PTHR35529:SF1">
    <property type="entry name" value="MANGANESE EFFLUX PUMP MNTP-RELATED"/>
    <property type="match status" value="1"/>
</dbReference>
<dbReference type="GO" id="GO:0005886">
    <property type="term" value="C:plasma membrane"/>
    <property type="evidence" value="ECO:0007669"/>
    <property type="project" value="UniProtKB-SubCell"/>
</dbReference>
<proteinExistence type="inferred from homology"/>
<evidence type="ECO:0000313" key="9">
    <source>
        <dbReference type="EMBL" id="ASW43486.1"/>
    </source>
</evidence>
<protein>
    <recommendedName>
        <fullName evidence="8">Putative manganese efflux pump MntP</fullName>
    </recommendedName>
</protein>
<feature type="transmembrane region" description="Helical" evidence="8">
    <location>
        <begin position="111"/>
        <end position="131"/>
    </location>
</feature>
<dbReference type="HAMAP" id="MF_01521">
    <property type="entry name" value="MntP_pump"/>
    <property type="match status" value="1"/>
</dbReference>
<keyword evidence="7 8" id="KW-0464">Manganese</keyword>